<dbReference type="PANTHER" id="PTHR23402:SF1">
    <property type="entry name" value="PYROGLUTAMYL-PEPTIDASE I"/>
    <property type="match status" value="1"/>
</dbReference>
<dbReference type="Gene3D" id="3.40.630.20">
    <property type="entry name" value="Peptidase C15, pyroglutamyl peptidase I-like"/>
    <property type="match status" value="1"/>
</dbReference>
<evidence type="ECO:0008006" key="7">
    <source>
        <dbReference type="Google" id="ProtNLM"/>
    </source>
</evidence>
<dbReference type="GO" id="GO:0008234">
    <property type="term" value="F:cysteine-type peptidase activity"/>
    <property type="evidence" value="ECO:0007669"/>
    <property type="project" value="UniProtKB-KW"/>
</dbReference>
<reference evidence="5" key="1">
    <citation type="submission" date="2022-07" db="EMBL/GenBank/DDBJ databases">
        <title>Phylogenomic reconstructions and comparative analyses of Kickxellomycotina fungi.</title>
        <authorList>
            <person name="Reynolds N.K."/>
            <person name="Stajich J.E."/>
            <person name="Barry K."/>
            <person name="Grigoriev I.V."/>
            <person name="Crous P."/>
            <person name="Smith M.E."/>
        </authorList>
    </citation>
    <scope>NUCLEOTIDE SEQUENCE</scope>
    <source>
        <strain evidence="5">NRRL 3115</strain>
    </source>
</reference>
<evidence type="ECO:0000256" key="2">
    <source>
        <dbReference type="ARBA" id="ARBA00022670"/>
    </source>
</evidence>
<comment type="similarity">
    <text evidence="1">Belongs to the peptidase C15 family.</text>
</comment>
<evidence type="ECO:0000256" key="1">
    <source>
        <dbReference type="ARBA" id="ARBA00006641"/>
    </source>
</evidence>
<evidence type="ECO:0000313" key="6">
    <source>
        <dbReference type="Proteomes" id="UP001151518"/>
    </source>
</evidence>
<sequence length="211" mass="23431">MGAKKLKHALLTGFEPFGTPRPMENRSWEVIKQLEGEEIATDKSLVLCHCYELPVSYGPVAELVPKLHQSNDFSIVIHCGAGWPGAVRVEEFAHKCGYTKPGNDGEGDVPTDNQVPGYDTADKLQTTVAVDKLKDELVACGWEKVIVGSDAGHYLCDFTYYISLAEGETTYKQRQRQAPSTLFVHVPPERNDLYSDKELADIIRAIVRHLA</sequence>
<dbReference type="SUPFAM" id="SSF53182">
    <property type="entry name" value="Pyrrolidone carboxyl peptidase (pyroglutamate aminopeptidase)"/>
    <property type="match status" value="1"/>
</dbReference>
<dbReference type="PANTHER" id="PTHR23402">
    <property type="entry name" value="PROTEASE FAMILY C15 PYROGLUTAMYL-PEPTIDASE I-RELATED"/>
    <property type="match status" value="1"/>
</dbReference>
<comment type="caution">
    <text evidence="5">The sequence shown here is derived from an EMBL/GenBank/DDBJ whole genome shotgun (WGS) entry which is preliminary data.</text>
</comment>
<dbReference type="Proteomes" id="UP001151518">
    <property type="component" value="Unassembled WGS sequence"/>
</dbReference>
<protein>
    <recommendedName>
        <fullName evidence="7">Peptidase C15, pyroglutamyl peptidase I-like protein</fullName>
    </recommendedName>
</protein>
<dbReference type="Pfam" id="PF01470">
    <property type="entry name" value="Peptidase_C15"/>
    <property type="match status" value="1"/>
</dbReference>
<name>A0A9W8G239_9FUNG</name>
<accession>A0A9W8G239</accession>
<gene>
    <name evidence="5" type="ORF">GGI25_003348</name>
</gene>
<keyword evidence="3" id="KW-0378">Hydrolase</keyword>
<dbReference type="AlphaFoldDB" id="A0A9W8G239"/>
<dbReference type="EMBL" id="JANBTW010000036">
    <property type="protein sequence ID" value="KAJ2676813.1"/>
    <property type="molecule type" value="Genomic_DNA"/>
</dbReference>
<dbReference type="GO" id="GO:0006508">
    <property type="term" value="P:proteolysis"/>
    <property type="evidence" value="ECO:0007669"/>
    <property type="project" value="UniProtKB-KW"/>
</dbReference>
<evidence type="ECO:0000313" key="5">
    <source>
        <dbReference type="EMBL" id="KAJ2676813.1"/>
    </source>
</evidence>
<evidence type="ECO:0000256" key="3">
    <source>
        <dbReference type="ARBA" id="ARBA00022801"/>
    </source>
</evidence>
<keyword evidence="4" id="KW-0788">Thiol protease</keyword>
<organism evidence="5 6">
    <name type="scientific">Coemansia spiralis</name>
    <dbReference type="NCBI Taxonomy" id="417178"/>
    <lineage>
        <taxon>Eukaryota</taxon>
        <taxon>Fungi</taxon>
        <taxon>Fungi incertae sedis</taxon>
        <taxon>Zoopagomycota</taxon>
        <taxon>Kickxellomycotina</taxon>
        <taxon>Kickxellomycetes</taxon>
        <taxon>Kickxellales</taxon>
        <taxon>Kickxellaceae</taxon>
        <taxon>Coemansia</taxon>
    </lineage>
</organism>
<proteinExistence type="inferred from homology"/>
<dbReference type="InterPro" id="IPR036440">
    <property type="entry name" value="Peptidase_C15-like_sf"/>
</dbReference>
<evidence type="ECO:0000256" key="4">
    <source>
        <dbReference type="ARBA" id="ARBA00022807"/>
    </source>
</evidence>
<dbReference type="OrthoDB" id="407146at2759"/>
<keyword evidence="2" id="KW-0645">Protease</keyword>
<dbReference type="InterPro" id="IPR016125">
    <property type="entry name" value="Peptidase_C15-like"/>
</dbReference>